<evidence type="ECO:0000313" key="2">
    <source>
        <dbReference type="Proteomes" id="UP000291343"/>
    </source>
</evidence>
<gene>
    <name evidence="1" type="ORF">LSTR_LSTR015024</name>
</gene>
<dbReference type="Proteomes" id="UP000291343">
    <property type="component" value="Unassembled WGS sequence"/>
</dbReference>
<sequence>MIVRGIMSLNWIVYDVGKASSTESGLSSLRIWLSGGRPALLSRRAYLGRILFLKPPSALPLPTILVTLSHPIRAGQPETSLRHTGSLTVVARSVYGQPGPGLGHCYAMGMKSLRAHQVHLLCALITLFHSSTQPLSPPFH</sequence>
<protein>
    <submittedName>
        <fullName evidence="1">Uncharacterized protein</fullName>
    </submittedName>
</protein>
<dbReference type="EMBL" id="QKKF02030939">
    <property type="protein sequence ID" value="RZF34596.1"/>
    <property type="molecule type" value="Genomic_DNA"/>
</dbReference>
<organism evidence="1 2">
    <name type="scientific">Laodelphax striatellus</name>
    <name type="common">Small brown planthopper</name>
    <name type="synonym">Delphax striatella</name>
    <dbReference type="NCBI Taxonomy" id="195883"/>
    <lineage>
        <taxon>Eukaryota</taxon>
        <taxon>Metazoa</taxon>
        <taxon>Ecdysozoa</taxon>
        <taxon>Arthropoda</taxon>
        <taxon>Hexapoda</taxon>
        <taxon>Insecta</taxon>
        <taxon>Pterygota</taxon>
        <taxon>Neoptera</taxon>
        <taxon>Paraneoptera</taxon>
        <taxon>Hemiptera</taxon>
        <taxon>Auchenorrhyncha</taxon>
        <taxon>Fulgoroidea</taxon>
        <taxon>Delphacidae</taxon>
        <taxon>Criomorphinae</taxon>
        <taxon>Laodelphax</taxon>
    </lineage>
</organism>
<comment type="caution">
    <text evidence="1">The sequence shown here is derived from an EMBL/GenBank/DDBJ whole genome shotgun (WGS) entry which is preliminary data.</text>
</comment>
<reference evidence="1 2" key="1">
    <citation type="journal article" date="2017" name="Gigascience">
        <title>Genome sequence of the small brown planthopper, Laodelphax striatellus.</title>
        <authorList>
            <person name="Zhu J."/>
            <person name="Jiang F."/>
            <person name="Wang X."/>
            <person name="Yang P."/>
            <person name="Bao Y."/>
            <person name="Zhao W."/>
            <person name="Wang W."/>
            <person name="Lu H."/>
            <person name="Wang Q."/>
            <person name="Cui N."/>
            <person name="Li J."/>
            <person name="Chen X."/>
            <person name="Luo L."/>
            <person name="Yu J."/>
            <person name="Kang L."/>
            <person name="Cui F."/>
        </authorList>
    </citation>
    <scope>NUCLEOTIDE SEQUENCE [LARGE SCALE GENOMIC DNA]</scope>
    <source>
        <strain evidence="1">Lst14</strain>
    </source>
</reference>
<proteinExistence type="predicted"/>
<dbReference type="InParanoid" id="A0A482WMW4"/>
<accession>A0A482WMW4</accession>
<keyword evidence="2" id="KW-1185">Reference proteome</keyword>
<name>A0A482WMW4_LAOST</name>
<dbReference type="AlphaFoldDB" id="A0A482WMW4"/>
<evidence type="ECO:0000313" key="1">
    <source>
        <dbReference type="EMBL" id="RZF34596.1"/>
    </source>
</evidence>